<dbReference type="Pfam" id="PF10626">
    <property type="entry name" value="TraO"/>
    <property type="match status" value="1"/>
</dbReference>
<feature type="chain" id="PRO_5011656460" evidence="1">
    <location>
        <begin position="21"/>
        <end position="185"/>
    </location>
</feature>
<dbReference type="STRING" id="408074.SAMN05660909_04011"/>
<dbReference type="OrthoDB" id="1078465at2"/>
<dbReference type="InterPro" id="IPR018899">
    <property type="entry name" value="Conjug_transposon_Tra0"/>
</dbReference>
<name>A0A1H4EY89_9BACT</name>
<evidence type="ECO:0000256" key="1">
    <source>
        <dbReference type="SAM" id="SignalP"/>
    </source>
</evidence>
<proteinExistence type="predicted"/>
<keyword evidence="1" id="KW-0732">Signal</keyword>
<feature type="signal peptide" evidence="1">
    <location>
        <begin position="1"/>
        <end position="20"/>
    </location>
</feature>
<reference evidence="3" key="1">
    <citation type="submission" date="2016-10" db="EMBL/GenBank/DDBJ databases">
        <authorList>
            <person name="Varghese N."/>
            <person name="Submissions S."/>
        </authorList>
    </citation>
    <scope>NUCLEOTIDE SEQUENCE [LARGE SCALE GENOMIC DNA]</scope>
    <source>
        <strain evidence="3">DSM 23920</strain>
    </source>
</reference>
<evidence type="ECO:0000313" key="3">
    <source>
        <dbReference type="Proteomes" id="UP000199656"/>
    </source>
</evidence>
<dbReference type="EMBL" id="FNRL01000021">
    <property type="protein sequence ID" value="SEA89797.1"/>
    <property type="molecule type" value="Genomic_DNA"/>
</dbReference>
<accession>A0A1H4EY89</accession>
<keyword evidence="3" id="KW-1185">Reference proteome</keyword>
<sequence length="185" mass="20716">MIKYIFTVMLAVLSITATQAQRMTPGQKGLEVNAGLLSKEVKDNYFLNLTMTVNSRGGNYWIWGAEYTHQFADYRTLQIPLETYTGEMGFALQLLGDARKTVTLNAGLSAVAGYETINRNEATLYDGSKILDKDHFVYGAGGRLSFETYLSDRFVLLLQGRTKVLWGTDLKQFRPSAGVGLRFNF</sequence>
<dbReference type="Proteomes" id="UP000199656">
    <property type="component" value="Unassembled WGS sequence"/>
</dbReference>
<protein>
    <submittedName>
        <fullName evidence="2">Conjugative transposon protein TraO</fullName>
    </submittedName>
</protein>
<gene>
    <name evidence="2" type="ORF">SAMN05660909_04011</name>
</gene>
<organism evidence="2 3">
    <name type="scientific">Chitinophaga terrae</name>
    <name type="common">ex Kim and Jung 2007</name>
    <dbReference type="NCBI Taxonomy" id="408074"/>
    <lineage>
        <taxon>Bacteria</taxon>
        <taxon>Pseudomonadati</taxon>
        <taxon>Bacteroidota</taxon>
        <taxon>Chitinophagia</taxon>
        <taxon>Chitinophagales</taxon>
        <taxon>Chitinophagaceae</taxon>
        <taxon>Chitinophaga</taxon>
    </lineage>
</organism>
<dbReference type="AlphaFoldDB" id="A0A1H4EY89"/>
<dbReference type="RefSeq" id="WP_026773207.1">
    <property type="nucleotide sequence ID" value="NZ_BKAT01000020.1"/>
</dbReference>
<evidence type="ECO:0000313" key="2">
    <source>
        <dbReference type="EMBL" id="SEA89797.1"/>
    </source>
</evidence>